<feature type="coiled-coil region" evidence="1">
    <location>
        <begin position="72"/>
        <end position="127"/>
    </location>
</feature>
<dbReference type="PANTHER" id="PTHR36790:SF1">
    <property type="entry name" value="MYELIN TRANSCRIPTION FACTOR"/>
    <property type="match status" value="1"/>
</dbReference>
<dbReference type="AlphaFoldDB" id="A0AAV8GLI1"/>
<dbReference type="PANTHER" id="PTHR36790">
    <property type="entry name" value="MYELIN TRANSCRIPTION FACTOR"/>
    <property type="match status" value="1"/>
</dbReference>
<feature type="compositionally biased region" description="Basic and acidic residues" evidence="2">
    <location>
        <begin position="151"/>
        <end position="163"/>
    </location>
</feature>
<feature type="region of interest" description="Disordered" evidence="2">
    <location>
        <begin position="1"/>
        <end position="54"/>
    </location>
</feature>
<feature type="compositionally biased region" description="Basic and acidic residues" evidence="2">
    <location>
        <begin position="173"/>
        <end position="185"/>
    </location>
</feature>
<organism evidence="3 4">
    <name type="scientific">Rhynchospora pubera</name>
    <dbReference type="NCBI Taxonomy" id="906938"/>
    <lineage>
        <taxon>Eukaryota</taxon>
        <taxon>Viridiplantae</taxon>
        <taxon>Streptophyta</taxon>
        <taxon>Embryophyta</taxon>
        <taxon>Tracheophyta</taxon>
        <taxon>Spermatophyta</taxon>
        <taxon>Magnoliopsida</taxon>
        <taxon>Liliopsida</taxon>
        <taxon>Poales</taxon>
        <taxon>Cyperaceae</taxon>
        <taxon>Cyperoideae</taxon>
        <taxon>Rhynchosporeae</taxon>
        <taxon>Rhynchospora</taxon>
    </lineage>
</organism>
<accession>A0AAV8GLI1</accession>
<feature type="compositionally biased region" description="Polar residues" evidence="2">
    <location>
        <begin position="30"/>
        <end position="41"/>
    </location>
</feature>
<comment type="caution">
    <text evidence="3">The sequence shown here is derived from an EMBL/GenBank/DDBJ whole genome shotgun (WGS) entry which is preliminary data.</text>
</comment>
<protein>
    <submittedName>
        <fullName evidence="3">Myelin transcription factor</fullName>
    </submittedName>
</protein>
<reference evidence="3" key="1">
    <citation type="submission" date="2022-08" db="EMBL/GenBank/DDBJ databases">
        <authorList>
            <person name="Marques A."/>
        </authorList>
    </citation>
    <scope>NUCLEOTIDE SEQUENCE</scope>
    <source>
        <strain evidence="3">RhyPub2mFocal</strain>
        <tissue evidence="3">Leaves</tissue>
    </source>
</reference>
<keyword evidence="4" id="KW-1185">Reference proteome</keyword>
<proteinExistence type="predicted"/>
<sequence length="212" mass="24685">MATLVRRPLQPKNLNTLPSLEAPPKKPKKINQNTTTIQPLIQDNKRKETHPIEPSICKEVGKEETGDDELREASLAEELEIVRKRRERLRQEKEKTEMVLKERDLVLEKAMKEMERRAEEQNSIELEIYKVILLKDLRNSSMRVYPVQSLRMKEEEKKSRELSEGFQSVKTLRQKEEERKSREALSEESASAKLNNVPCDVQDKGKAAIDPK</sequence>
<evidence type="ECO:0000313" key="4">
    <source>
        <dbReference type="Proteomes" id="UP001140206"/>
    </source>
</evidence>
<feature type="compositionally biased region" description="Basic and acidic residues" evidence="2">
    <location>
        <begin position="201"/>
        <end position="212"/>
    </location>
</feature>
<name>A0AAV8GLI1_9POAL</name>
<dbReference type="Proteomes" id="UP001140206">
    <property type="component" value="Chromosome 1"/>
</dbReference>
<evidence type="ECO:0000313" key="3">
    <source>
        <dbReference type="EMBL" id="KAJ4805119.1"/>
    </source>
</evidence>
<evidence type="ECO:0000256" key="1">
    <source>
        <dbReference type="SAM" id="Coils"/>
    </source>
</evidence>
<dbReference type="EMBL" id="JAMFTS010000001">
    <property type="protein sequence ID" value="KAJ4805119.1"/>
    <property type="molecule type" value="Genomic_DNA"/>
</dbReference>
<evidence type="ECO:0000256" key="2">
    <source>
        <dbReference type="SAM" id="MobiDB-lite"/>
    </source>
</evidence>
<gene>
    <name evidence="3" type="ORF">LUZ62_017685</name>
</gene>
<feature type="region of interest" description="Disordered" evidence="2">
    <location>
        <begin position="151"/>
        <end position="212"/>
    </location>
</feature>
<keyword evidence="1" id="KW-0175">Coiled coil</keyword>